<feature type="signal peptide" evidence="6">
    <location>
        <begin position="1"/>
        <end position="21"/>
    </location>
</feature>
<evidence type="ECO:0000256" key="4">
    <source>
        <dbReference type="PROSITE-ProRule" id="PRU10141"/>
    </source>
</evidence>
<dbReference type="InterPro" id="IPR000719">
    <property type="entry name" value="Prot_kinase_dom"/>
</dbReference>
<dbReference type="EMBL" id="KB207027">
    <property type="protein sequence ID" value="ELP85989.1"/>
    <property type="molecule type" value="Genomic_DNA"/>
</dbReference>
<dbReference type="SMART" id="SM00181">
    <property type="entry name" value="EGF"/>
    <property type="match status" value="9"/>
</dbReference>
<dbReference type="SMART" id="SM00220">
    <property type="entry name" value="S_TKc"/>
    <property type="match status" value="1"/>
</dbReference>
<dbReference type="SMART" id="SM00261">
    <property type="entry name" value="FU"/>
    <property type="match status" value="10"/>
</dbReference>
<dbReference type="SUPFAM" id="SSF56112">
    <property type="entry name" value="Protein kinase-like (PK-like)"/>
    <property type="match status" value="1"/>
</dbReference>
<dbReference type="OrthoDB" id="339325at2759"/>
<dbReference type="PROSITE" id="PS00108">
    <property type="entry name" value="PROTEIN_KINASE_ST"/>
    <property type="match status" value="1"/>
</dbReference>
<dbReference type="RefSeq" id="XP_004185335.1">
    <property type="nucleotide sequence ID" value="XM_004185287.1"/>
</dbReference>
<keyword evidence="1" id="KW-0723">Serine/threonine-protein kinase</keyword>
<dbReference type="Proteomes" id="UP000014680">
    <property type="component" value="Unassembled WGS sequence"/>
</dbReference>
<evidence type="ECO:0000313" key="8">
    <source>
        <dbReference type="EMBL" id="ELP85989.1"/>
    </source>
</evidence>
<accession>A0A0A1U358</accession>
<dbReference type="InterPro" id="IPR001245">
    <property type="entry name" value="Ser-Thr/Tyr_kinase_cat_dom"/>
</dbReference>
<reference evidence="8 9" key="1">
    <citation type="submission" date="2012-10" db="EMBL/GenBank/DDBJ databases">
        <authorList>
            <person name="Zafar N."/>
            <person name="Inman J."/>
            <person name="Hall N."/>
            <person name="Lorenzi H."/>
            <person name="Caler E."/>
        </authorList>
    </citation>
    <scope>NUCLEOTIDE SEQUENCE [LARGE SCALE GENOMIC DNA]</scope>
    <source>
        <strain evidence="8 9">IP1</strain>
    </source>
</reference>
<feature type="chain" id="PRO_5001980499" evidence="6">
    <location>
        <begin position="22"/>
        <end position="1541"/>
    </location>
</feature>
<evidence type="ECO:0000256" key="3">
    <source>
        <dbReference type="ARBA" id="ARBA00022840"/>
    </source>
</evidence>
<dbReference type="CDD" id="cd00064">
    <property type="entry name" value="FU"/>
    <property type="match status" value="2"/>
</dbReference>
<dbReference type="InterPro" id="IPR009030">
    <property type="entry name" value="Growth_fac_rcpt_cys_sf"/>
</dbReference>
<name>A0A0A1U358_ENTIV</name>
<evidence type="ECO:0000313" key="9">
    <source>
        <dbReference type="Proteomes" id="UP000014680"/>
    </source>
</evidence>
<keyword evidence="8" id="KW-0808">Transferase</keyword>
<dbReference type="Gene3D" id="3.30.200.20">
    <property type="entry name" value="Phosphorylase Kinase, domain 1"/>
    <property type="match status" value="1"/>
</dbReference>
<dbReference type="InterPro" id="IPR017441">
    <property type="entry name" value="Protein_kinase_ATP_BS"/>
</dbReference>
<dbReference type="InterPro" id="IPR008271">
    <property type="entry name" value="Ser/Thr_kinase_AS"/>
</dbReference>
<dbReference type="InterPro" id="IPR006212">
    <property type="entry name" value="Furin_repeat"/>
</dbReference>
<dbReference type="InterPro" id="IPR000742">
    <property type="entry name" value="EGF"/>
</dbReference>
<protein>
    <submittedName>
        <fullName evidence="8">Protein serine/threonine kinase, putative</fullName>
        <ecNumber evidence="8">2.7.10.2</ecNumber>
    </submittedName>
</protein>
<dbReference type="PROSITE" id="PS00107">
    <property type="entry name" value="PROTEIN_KINASE_ATP"/>
    <property type="match status" value="1"/>
</dbReference>
<dbReference type="Pfam" id="PF07714">
    <property type="entry name" value="PK_Tyr_Ser-Thr"/>
    <property type="match status" value="1"/>
</dbReference>
<proteinExistence type="predicted"/>
<dbReference type="PANTHER" id="PTHR45756:SF1">
    <property type="entry name" value="PROTEIN KINASE DOMAIN CONTAINING PROTEIN"/>
    <property type="match status" value="1"/>
</dbReference>
<dbReference type="GO" id="GO:0004715">
    <property type="term" value="F:non-membrane spanning protein tyrosine kinase activity"/>
    <property type="evidence" value="ECO:0007669"/>
    <property type="project" value="UniProtKB-EC"/>
</dbReference>
<evidence type="ECO:0000256" key="2">
    <source>
        <dbReference type="ARBA" id="ARBA00022741"/>
    </source>
</evidence>
<dbReference type="PANTHER" id="PTHR45756">
    <property type="entry name" value="PALMITOYLTRANSFERASE"/>
    <property type="match status" value="1"/>
</dbReference>
<dbReference type="Gene3D" id="2.10.220.10">
    <property type="entry name" value="Hormone Receptor, Insulin-like Growth Factor Receptor 1, Chain A, domain 2"/>
    <property type="match status" value="1"/>
</dbReference>
<gene>
    <name evidence="8" type="ORF">EIN_137030</name>
</gene>
<feature type="binding site" evidence="4">
    <location>
        <position position="1238"/>
    </location>
    <ligand>
        <name>ATP</name>
        <dbReference type="ChEBI" id="CHEBI:30616"/>
    </ligand>
</feature>
<keyword evidence="5" id="KW-1133">Transmembrane helix</keyword>
<dbReference type="Gene3D" id="1.10.510.10">
    <property type="entry name" value="Transferase(Phosphotransferase) domain 1"/>
    <property type="match status" value="1"/>
</dbReference>
<dbReference type="SUPFAM" id="SSF57184">
    <property type="entry name" value="Growth factor receptor domain"/>
    <property type="match status" value="5"/>
</dbReference>
<dbReference type="EC" id="2.7.10.2" evidence="8"/>
<dbReference type="InterPro" id="IPR053215">
    <property type="entry name" value="TKL_Ser/Thr_kinase"/>
</dbReference>
<evidence type="ECO:0000256" key="6">
    <source>
        <dbReference type="SAM" id="SignalP"/>
    </source>
</evidence>
<feature type="domain" description="Protein kinase" evidence="7">
    <location>
        <begin position="1211"/>
        <end position="1488"/>
    </location>
</feature>
<keyword evidence="9" id="KW-1185">Reference proteome</keyword>
<evidence type="ECO:0000256" key="5">
    <source>
        <dbReference type="SAM" id="Phobius"/>
    </source>
</evidence>
<dbReference type="InterPro" id="IPR011009">
    <property type="entry name" value="Kinase-like_dom_sf"/>
</dbReference>
<keyword evidence="5" id="KW-0472">Membrane</keyword>
<evidence type="ECO:0000259" key="7">
    <source>
        <dbReference type="PROSITE" id="PS50011"/>
    </source>
</evidence>
<organism evidence="8 9">
    <name type="scientific">Entamoeba invadens IP1</name>
    <dbReference type="NCBI Taxonomy" id="370355"/>
    <lineage>
        <taxon>Eukaryota</taxon>
        <taxon>Amoebozoa</taxon>
        <taxon>Evosea</taxon>
        <taxon>Archamoebae</taxon>
        <taxon>Mastigamoebida</taxon>
        <taxon>Entamoebidae</taxon>
        <taxon>Entamoeba</taxon>
    </lineage>
</organism>
<evidence type="ECO:0000256" key="1">
    <source>
        <dbReference type="ARBA" id="ARBA00022527"/>
    </source>
</evidence>
<keyword evidence="8" id="KW-0418">Kinase</keyword>
<dbReference type="GeneID" id="14884935"/>
<dbReference type="PROSITE" id="PS50011">
    <property type="entry name" value="PROTEIN_KINASE_DOM"/>
    <property type="match status" value="1"/>
</dbReference>
<keyword evidence="2 4" id="KW-0547">Nucleotide-binding</keyword>
<feature type="transmembrane region" description="Helical" evidence="5">
    <location>
        <begin position="1029"/>
        <end position="1055"/>
    </location>
</feature>
<dbReference type="GO" id="GO:0005524">
    <property type="term" value="F:ATP binding"/>
    <property type="evidence" value="ECO:0007669"/>
    <property type="project" value="UniProtKB-UniRule"/>
</dbReference>
<dbReference type="VEuPathDB" id="AmoebaDB:EIN_137030"/>
<keyword evidence="3 4" id="KW-0067">ATP-binding</keyword>
<keyword evidence="5" id="KW-0812">Transmembrane</keyword>
<sequence length="1541" mass="175160">MSTNILFILISLTTSFERVKWCKLNNNFSCVEVNKNCPNKQEWSVVGNKINLLKQTNGHFTFYCNISSELFVDNYDKTTLLLFSTKIRNHILFLSLKKRLKERVTESRYILSQNLQTIVKQINCGDYTNCTSCTSDNNGLYCSTCSQGFFKNGKKCDPCYTGCASCNGYSSTTCFSCKENYYYDTSKKTCNYCPFPCSACYYPGVNGNCSKCYTSFYLHQYTCTRCSSPCNTCFDPGNNGSCESCISGYYLTENTCSLCNSTCETCYGSEYNQCNTCVSGKRYLSNGQCIECINCKSGSCKTDGCTECVSINYYRNGYNCFPCDSSCESCNGNSSLNCLSCSQGKYIDSNQCKTCDTHCSETKCLPKDGCIECTYGYFLENNTCHPCSDIPNCFNCSQTNKLCHECVGNFELLKGICVCKNGYYLSSPNICYMCSNVINNCKMCHGDANFKAICDSCYEPFVLNLSTKTCQKCGEKEYFLNKVCTINGDDCLERINKSMCLKCDIDNYLQNMSCESNLMDTNCITKGNVICENCNYGISLVDKCDISIDNCKYYYSTKLEERAKCLQCKDNTIIFQNNSCTDISNEKRLTRNNKYYTCKNGEYIDNNNNCQNCSIHSFEKCKLIKNTLNALFCVKNFIIDVINQNCFADENCIKISSNDCVECSKFFHYTIEHNKCKLNILNNCAKYNQNTCVICSEGFLLKEETCIKLSTLNCEKSNNYSCIQCFPSYVRNSNIKNTTCCVPTDKIIKYTTQSSEEVSTILECSDNYFLTKGGCILNSSTTTYHKTMKTKIGNVINNCEIQTTKGCLKCSNTYYLDLFSNDCLSCNYTTSKCLTCFNSTFCITCDTSVYFLNKNHICELASELAKRCTMMLPSQRGCVICNDGYYQDQNDCLRCDSTCSTCQEISKCLSCKENYYQILSESYLCKSYESLTNCVKKTSSGCLQCSNGYYLGKVIPRCYECSMNCLLCSSEETCLICDINFVLVDNHCKSVSEITFCLSAENSVCTKCGNNKKVSTDGTYCVDQINLKLVIALPVVLVLVTFVIFSVFIFVFYIMRVHRKEKNQMKNVCVFDMKKSNILFSKLTQNLVSNQPEIIFENEPIENKDSTDIPVDQETRALFCVGNVSKNKQKIQFSVKSGCDIYLIRTVPTLITLKRNEACEFEIFLKPYCSCQINDEILCISLDIKKGEQTTSPIKIKAKTILTTKLNNYELIESKKLGEGSFGIVYKGIFRGESVAIKRLKSGCDDDTSIKEFEKEVQMLDKFRSDYIVYFYGAVFIPNKICLVTEFAQYGSLKDLLHEYVLQDDYINTNKNLQSKKCVTKKLCEKFMLDMAKGIYYLHNNGVVHRDIKPDNLLIFSLYFSTQIIAKLTDFGSARNVNLLMTNMTFTNGIGTPKYMAPEVLNKEKYKMPSDIFSFAITMYEIFGWKEPYPKNEFKFAWSIANFVTNGNHLLKKGNITDDEFNIIEKCWYSQPEKRLTINEIVPKIEKIKDGHGDEGREYRPKDVLCGLGTSSRYKGRPPVYMVSFLLFSCPRHFLFIIETI</sequence>
<keyword evidence="6" id="KW-0732">Signal</keyword>
<dbReference type="KEGG" id="eiv:EIN_137030"/>